<dbReference type="GeneID" id="103178205"/>
<dbReference type="PANTHER" id="PTHR48153">
    <property type="entry name" value="UFM1-SPECIFIC PROTEASE 2"/>
    <property type="match status" value="1"/>
</dbReference>
<dbReference type="Pfam" id="PF07910">
    <property type="entry name" value="Peptidase_C78"/>
    <property type="match status" value="1"/>
</dbReference>
<evidence type="ECO:0000256" key="4">
    <source>
        <dbReference type="ARBA" id="ARBA00022801"/>
    </source>
</evidence>
<keyword evidence="4" id="KW-0378">Hydrolase</keyword>
<reference evidence="9" key="5">
    <citation type="submission" date="2025-09" db="UniProtKB">
        <authorList>
            <consortium name="Ensembl"/>
        </authorList>
    </citation>
    <scope>IDENTIFICATION</scope>
</reference>
<evidence type="ECO:0000256" key="6">
    <source>
        <dbReference type="ARBA" id="ARBA00040469"/>
    </source>
</evidence>
<keyword evidence="5" id="KW-0788">Thiol protease</keyword>
<reference evidence="10" key="3">
    <citation type="journal article" date="2014" name="Nature">
        <title>Elephant shark genome provides unique insights into gnathostome evolution.</title>
        <authorList>
            <consortium name="International Elephant Shark Genome Sequencing Consortium"/>
            <person name="Venkatesh B."/>
            <person name="Lee A.P."/>
            <person name="Ravi V."/>
            <person name="Maurya A.K."/>
            <person name="Lian M.M."/>
            <person name="Swann J.B."/>
            <person name="Ohta Y."/>
            <person name="Flajnik M.F."/>
            <person name="Sutoh Y."/>
            <person name="Kasahara M."/>
            <person name="Hoon S."/>
            <person name="Gangu V."/>
            <person name="Roy S.W."/>
            <person name="Irimia M."/>
            <person name="Korzh V."/>
            <person name="Kondrychyn I."/>
            <person name="Lim Z.W."/>
            <person name="Tay B.H."/>
            <person name="Tohari S."/>
            <person name="Kong K.W."/>
            <person name="Ho S."/>
            <person name="Lorente-Galdos B."/>
            <person name="Quilez J."/>
            <person name="Marques-Bonet T."/>
            <person name="Raney B.J."/>
            <person name="Ingham P.W."/>
            <person name="Tay A."/>
            <person name="Hillier L.W."/>
            <person name="Minx P."/>
            <person name="Boehm T."/>
            <person name="Wilson R.K."/>
            <person name="Brenner S."/>
            <person name="Warren W.C."/>
        </authorList>
    </citation>
    <scope>NUCLEOTIDE SEQUENCE [LARGE SCALE GENOMIC DNA]</scope>
</reference>
<reference evidence="10" key="2">
    <citation type="journal article" date="2007" name="PLoS Biol.">
        <title>Survey sequencing and comparative analysis of the elephant shark (Callorhinchus milii) genome.</title>
        <authorList>
            <person name="Venkatesh B."/>
            <person name="Kirkness E.F."/>
            <person name="Loh Y.H."/>
            <person name="Halpern A.L."/>
            <person name="Lee A.P."/>
            <person name="Johnson J."/>
            <person name="Dandona N."/>
            <person name="Viswanathan L.D."/>
            <person name="Tay A."/>
            <person name="Venter J.C."/>
            <person name="Strausberg R.L."/>
            <person name="Brenner S."/>
        </authorList>
    </citation>
    <scope>NUCLEOTIDE SEQUENCE [LARGE SCALE GENOMIC DNA]</scope>
</reference>
<dbReference type="OrthoDB" id="417506at2759"/>
<dbReference type="RefSeq" id="XP_007891018.1">
    <property type="nucleotide sequence ID" value="XM_007892827.2"/>
</dbReference>
<evidence type="ECO:0000256" key="5">
    <source>
        <dbReference type="ARBA" id="ARBA00022807"/>
    </source>
</evidence>
<keyword evidence="2" id="KW-0645">Protease</keyword>
<dbReference type="AlphaFoldDB" id="A0A4W3IZE6"/>
<dbReference type="InterPro" id="IPR049387">
    <property type="entry name" value="UFSP2-like_2nd"/>
</dbReference>
<dbReference type="GO" id="GO:0071567">
    <property type="term" value="F:deUFMylase activity"/>
    <property type="evidence" value="ECO:0007669"/>
    <property type="project" value="TreeGrafter"/>
</dbReference>
<protein>
    <recommendedName>
        <fullName evidence="6">Ufm1-specific protease 2</fullName>
    </recommendedName>
</protein>
<dbReference type="OMA" id="MDILFRV"/>
<name>A0A4W3IZE6_CALMI</name>
<evidence type="ECO:0000256" key="2">
    <source>
        <dbReference type="ARBA" id="ARBA00022670"/>
    </source>
</evidence>
<dbReference type="KEGG" id="cmk:103178205"/>
<reference evidence="10" key="1">
    <citation type="journal article" date="2006" name="Science">
        <title>Ancient noncoding elements conserved in the human genome.</title>
        <authorList>
            <person name="Venkatesh B."/>
            <person name="Kirkness E.F."/>
            <person name="Loh Y.H."/>
            <person name="Halpern A.L."/>
            <person name="Lee A.P."/>
            <person name="Johnson J."/>
            <person name="Dandona N."/>
            <person name="Viswanathan L.D."/>
            <person name="Tay A."/>
            <person name="Venter J.C."/>
            <person name="Strausberg R.L."/>
            <person name="Brenner S."/>
        </authorList>
    </citation>
    <scope>NUCLEOTIDE SEQUENCE [LARGE SCALE GENOMIC DNA]</scope>
</reference>
<evidence type="ECO:0000313" key="9">
    <source>
        <dbReference type="Ensembl" id="ENSCMIP00000034962.1"/>
    </source>
</evidence>
<sequence>MASFTSIENQELIFRLKGGFYLSGLLRKLDESSIKAAISEAINEAVFKVNSEAFVVNSEKSSLVVWPKTHISTHLVDLPEDAACKSILKFVTIEQDERIKKINKKKAKKIIPVKVINFNILFEMTRPETVESMHVLQDNKSRLHFSMILPVDALIHVKPDDTWGKVQDLFVQAVTTQLGDMEKVVQQFTKGQSVPIPQPFHFSLRGETTFATVVYPAGISDGDLESYRKTLHRELDLPDDRPFLRRVMAYRFPHETSKDVYLPKMHQFLIHPATEDAKVYLVQGSYNFYHYLQDNIEDADWGCAYRSLQTIVSWYRAQGYTTKPVPTHEEIQEALVAAGDKTSDIIGSSEWIGCFEIQQVLDSLGFTAKIINVRTGAEFPSIGRELANHFTVEGSPITVAGDRLANTILGVIWNENTGDLKFLVMDPHYMGDDEWNAAIERGIDWKGIDFWNPMESFNLCLPQRPSGV</sequence>
<feature type="domain" description="UFSP2 second" evidence="8">
    <location>
        <begin position="40"/>
        <end position="256"/>
    </location>
</feature>
<dbReference type="InParanoid" id="A0A4W3IZE6"/>
<dbReference type="Gene3D" id="3.90.70.130">
    <property type="match status" value="1"/>
</dbReference>
<dbReference type="Proteomes" id="UP000314986">
    <property type="component" value="Unassembled WGS sequence"/>
</dbReference>
<dbReference type="FunCoup" id="A0A4W3IZE6">
    <property type="interactions" value="242"/>
</dbReference>
<accession>A0A4W3IZE6</accession>
<evidence type="ECO:0000259" key="7">
    <source>
        <dbReference type="Pfam" id="PF07910"/>
    </source>
</evidence>
<dbReference type="GO" id="GO:0006508">
    <property type="term" value="P:proteolysis"/>
    <property type="evidence" value="ECO:0007669"/>
    <property type="project" value="UniProtKB-KW"/>
</dbReference>
<evidence type="ECO:0000313" key="10">
    <source>
        <dbReference type="Proteomes" id="UP000314986"/>
    </source>
</evidence>
<comment type="similarity">
    <text evidence="1">Belongs to the peptidase C78 family.</text>
</comment>
<dbReference type="GeneTree" id="ENSGT00940000157115"/>
<organism evidence="9 10">
    <name type="scientific">Callorhinchus milii</name>
    <name type="common">Ghost shark</name>
    <dbReference type="NCBI Taxonomy" id="7868"/>
    <lineage>
        <taxon>Eukaryota</taxon>
        <taxon>Metazoa</taxon>
        <taxon>Chordata</taxon>
        <taxon>Craniata</taxon>
        <taxon>Vertebrata</taxon>
        <taxon>Chondrichthyes</taxon>
        <taxon>Holocephali</taxon>
        <taxon>Chimaeriformes</taxon>
        <taxon>Callorhinchidae</taxon>
        <taxon>Callorhinchus</taxon>
    </lineage>
</organism>
<evidence type="ECO:0000256" key="1">
    <source>
        <dbReference type="ARBA" id="ARBA00008552"/>
    </source>
</evidence>
<dbReference type="PANTHER" id="PTHR48153:SF2">
    <property type="entry name" value="UFM1-SPECIFIC PROTEASE 2"/>
    <property type="match status" value="1"/>
</dbReference>
<dbReference type="Pfam" id="PF20908">
    <property type="entry name" value="UfSP2_N"/>
    <property type="match status" value="1"/>
</dbReference>
<reference evidence="9" key="4">
    <citation type="submission" date="2025-08" db="UniProtKB">
        <authorList>
            <consortium name="Ensembl"/>
        </authorList>
    </citation>
    <scope>IDENTIFICATION</scope>
</reference>
<dbReference type="GO" id="GO:0005634">
    <property type="term" value="C:nucleus"/>
    <property type="evidence" value="ECO:0007669"/>
    <property type="project" value="TreeGrafter"/>
</dbReference>
<dbReference type="GO" id="GO:0005783">
    <property type="term" value="C:endoplasmic reticulum"/>
    <property type="evidence" value="ECO:0007669"/>
    <property type="project" value="TreeGrafter"/>
</dbReference>
<evidence type="ECO:0000256" key="3">
    <source>
        <dbReference type="ARBA" id="ARBA00022786"/>
    </source>
</evidence>
<dbReference type="InterPro" id="IPR012462">
    <property type="entry name" value="UFSP1/2_DUB_cat"/>
</dbReference>
<gene>
    <name evidence="9" type="primary">ufsp2</name>
</gene>
<dbReference type="STRING" id="7868.ENSCMIP00000034962"/>
<dbReference type="Ensembl" id="ENSCMIT00000035484.1">
    <property type="protein sequence ID" value="ENSCMIP00000034962.1"/>
    <property type="gene ID" value="ENSCMIG00000014825.1"/>
</dbReference>
<feature type="domain" description="UFSP1/2/DUB catalytic" evidence="7">
    <location>
        <begin position="278"/>
        <end position="460"/>
    </location>
</feature>
<keyword evidence="10" id="KW-1185">Reference proteome</keyword>
<keyword evidence="3" id="KW-0833">Ubl conjugation pathway</keyword>
<evidence type="ECO:0000259" key="8">
    <source>
        <dbReference type="Pfam" id="PF20908"/>
    </source>
</evidence>
<dbReference type="CTD" id="55325"/>
<proteinExistence type="inferred from homology"/>